<dbReference type="EMBL" id="JAIXMP010000022">
    <property type="protein sequence ID" value="KAI9255776.1"/>
    <property type="molecule type" value="Genomic_DNA"/>
</dbReference>
<dbReference type="GO" id="GO:0015031">
    <property type="term" value="P:protein transport"/>
    <property type="evidence" value="ECO:0007669"/>
    <property type="project" value="TreeGrafter"/>
</dbReference>
<accession>A0AAD5K5D4</accession>
<evidence type="ECO:0000256" key="8">
    <source>
        <dbReference type="ARBA" id="ARBA00040748"/>
    </source>
</evidence>
<dbReference type="GO" id="GO:0034727">
    <property type="term" value="P:piecemeal microautophagy of the nucleus"/>
    <property type="evidence" value="ECO:0007669"/>
    <property type="project" value="TreeGrafter"/>
</dbReference>
<dbReference type="PANTHER" id="PTHR45949">
    <property type="entry name" value="SORTING NEXIN-4"/>
    <property type="match status" value="1"/>
</dbReference>
<evidence type="ECO:0000256" key="6">
    <source>
        <dbReference type="ARBA" id="ARBA00023121"/>
    </source>
</evidence>
<dbReference type="InterPro" id="IPR001683">
    <property type="entry name" value="PX_dom"/>
</dbReference>
<keyword evidence="14" id="KW-1185">Reference proteome</keyword>
<evidence type="ECO:0000256" key="1">
    <source>
        <dbReference type="ARBA" id="ARBA00004184"/>
    </source>
</evidence>
<organism evidence="13 14">
    <name type="scientific">Phascolomyces articulosus</name>
    <dbReference type="NCBI Taxonomy" id="60185"/>
    <lineage>
        <taxon>Eukaryota</taxon>
        <taxon>Fungi</taxon>
        <taxon>Fungi incertae sedis</taxon>
        <taxon>Mucoromycota</taxon>
        <taxon>Mucoromycotina</taxon>
        <taxon>Mucoromycetes</taxon>
        <taxon>Mucorales</taxon>
        <taxon>Lichtheimiaceae</taxon>
        <taxon>Phascolomyces</taxon>
    </lineage>
</organism>
<evidence type="ECO:0000259" key="12">
    <source>
        <dbReference type="PROSITE" id="PS50195"/>
    </source>
</evidence>
<evidence type="ECO:0000256" key="3">
    <source>
        <dbReference type="ARBA" id="ARBA00010883"/>
    </source>
</evidence>
<dbReference type="GO" id="GO:0032456">
    <property type="term" value="P:endocytic recycling"/>
    <property type="evidence" value="ECO:0007669"/>
    <property type="project" value="TreeGrafter"/>
</dbReference>
<dbReference type="Proteomes" id="UP001209540">
    <property type="component" value="Unassembled WGS sequence"/>
</dbReference>
<evidence type="ECO:0000256" key="7">
    <source>
        <dbReference type="ARBA" id="ARBA00023136"/>
    </source>
</evidence>
<name>A0AAD5K5D4_9FUNG</name>
<dbReference type="GO" id="GO:0000422">
    <property type="term" value="P:autophagy of mitochondrion"/>
    <property type="evidence" value="ECO:0007669"/>
    <property type="project" value="TreeGrafter"/>
</dbReference>
<feature type="domain" description="PX" evidence="12">
    <location>
        <begin position="154"/>
        <end position="281"/>
    </location>
</feature>
<evidence type="ECO:0000256" key="11">
    <source>
        <dbReference type="SAM" id="MobiDB-lite"/>
    </source>
</evidence>
<gene>
    <name evidence="13" type="ORF">BDA99DRAFT_517588</name>
</gene>
<feature type="compositionally biased region" description="Low complexity" evidence="11">
    <location>
        <begin position="111"/>
        <end position="138"/>
    </location>
</feature>
<feature type="coiled-coil region" evidence="10">
    <location>
        <begin position="310"/>
        <end position="344"/>
    </location>
</feature>
<dbReference type="SUPFAM" id="SSF103657">
    <property type="entry name" value="BAR/IMD domain-like"/>
    <property type="match status" value="1"/>
</dbReference>
<dbReference type="PROSITE" id="PS50195">
    <property type="entry name" value="PX"/>
    <property type="match status" value="1"/>
</dbReference>
<dbReference type="GO" id="GO:0000407">
    <property type="term" value="C:phagophore assembly site"/>
    <property type="evidence" value="ECO:0007669"/>
    <property type="project" value="TreeGrafter"/>
</dbReference>
<dbReference type="Pfam" id="PF00787">
    <property type="entry name" value="PX"/>
    <property type="match status" value="1"/>
</dbReference>
<dbReference type="PANTHER" id="PTHR45949:SF2">
    <property type="entry name" value="SORTING NEXIN-4"/>
    <property type="match status" value="1"/>
</dbReference>
<evidence type="ECO:0000256" key="5">
    <source>
        <dbReference type="ARBA" id="ARBA00022490"/>
    </source>
</evidence>
<dbReference type="Pfam" id="PF09325">
    <property type="entry name" value="Vps5"/>
    <property type="match status" value="1"/>
</dbReference>
<dbReference type="SMART" id="SM00312">
    <property type="entry name" value="PX"/>
    <property type="match status" value="1"/>
</dbReference>
<keyword evidence="6" id="KW-0446">Lipid-binding</keyword>
<dbReference type="InterPro" id="IPR015404">
    <property type="entry name" value="Vps5_C"/>
</dbReference>
<proteinExistence type="inferred from homology"/>
<evidence type="ECO:0000256" key="10">
    <source>
        <dbReference type="SAM" id="Coils"/>
    </source>
</evidence>
<keyword evidence="4" id="KW-0813">Transport</keyword>
<evidence type="ECO:0000256" key="4">
    <source>
        <dbReference type="ARBA" id="ARBA00022448"/>
    </source>
</evidence>
<feature type="region of interest" description="Disordered" evidence="11">
    <location>
        <begin position="100"/>
        <end position="138"/>
    </location>
</feature>
<protein>
    <recommendedName>
        <fullName evidence="8">Sorting nexin-4</fullName>
    </recommendedName>
    <alternativeName>
        <fullName evidence="9">Autophagy-related protein 24</fullName>
    </alternativeName>
</protein>
<dbReference type="GO" id="GO:0035091">
    <property type="term" value="F:phosphatidylinositol binding"/>
    <property type="evidence" value="ECO:0007669"/>
    <property type="project" value="InterPro"/>
</dbReference>
<reference evidence="13" key="2">
    <citation type="submission" date="2023-02" db="EMBL/GenBank/DDBJ databases">
        <authorList>
            <consortium name="DOE Joint Genome Institute"/>
            <person name="Mondo S.J."/>
            <person name="Chang Y."/>
            <person name="Wang Y."/>
            <person name="Ahrendt S."/>
            <person name="Andreopoulos W."/>
            <person name="Barry K."/>
            <person name="Beard J."/>
            <person name="Benny G.L."/>
            <person name="Blankenship S."/>
            <person name="Bonito G."/>
            <person name="Cuomo C."/>
            <person name="Desiro A."/>
            <person name="Gervers K.A."/>
            <person name="Hundley H."/>
            <person name="Kuo A."/>
            <person name="LaButti K."/>
            <person name="Lang B.F."/>
            <person name="Lipzen A."/>
            <person name="O'Donnell K."/>
            <person name="Pangilinan J."/>
            <person name="Reynolds N."/>
            <person name="Sandor L."/>
            <person name="Smith M.W."/>
            <person name="Tsang A."/>
            <person name="Grigoriev I.V."/>
            <person name="Stajich J.E."/>
            <person name="Spatafora J.W."/>
        </authorList>
    </citation>
    <scope>NUCLEOTIDE SEQUENCE</scope>
    <source>
        <strain evidence="13">RSA 2281</strain>
    </source>
</reference>
<evidence type="ECO:0000313" key="13">
    <source>
        <dbReference type="EMBL" id="KAI9255776.1"/>
    </source>
</evidence>
<dbReference type="Gene3D" id="1.20.1270.60">
    <property type="entry name" value="Arfaptin homology (AH) domain/BAR domain"/>
    <property type="match status" value="1"/>
</dbReference>
<dbReference type="AlphaFoldDB" id="A0AAD5K5D4"/>
<dbReference type="InterPro" id="IPR027267">
    <property type="entry name" value="AH/BAR_dom_sf"/>
</dbReference>
<dbReference type="GO" id="GO:0061709">
    <property type="term" value="P:reticulophagy"/>
    <property type="evidence" value="ECO:0007669"/>
    <property type="project" value="TreeGrafter"/>
</dbReference>
<dbReference type="GO" id="GO:0005769">
    <property type="term" value="C:early endosome"/>
    <property type="evidence" value="ECO:0007669"/>
    <property type="project" value="TreeGrafter"/>
</dbReference>
<sequence>MTDSEEFNNVTWDIQENNNNIHMHDNNTKALQESTTTLDHDPAVLDPLSDIDKTLSQALSEDISHSFHKTELSVTEQNDDEEDAPHVNVDISDDPLDLAHSNDNILDNHHYTTTGTTRTPPSTNNTSNNNSTYYYHSDHPTTATTGASSSSLAATSSSFATTTTSSTGDSDWKSILVVDPRKENEGAFITYRIVSAKTSFRRRFQDFVWLYNVLYNHYPACFVPPLPDKHRMEYVKGDRFGTDFIERRRISLQRFLQRIARHPILRRAEFFIMFLESPEFNDASARALREGQETMIDTIGDSLLNAFAKIRKRDERFVQMRERVDRLEENLNLLEKTQARSNKRTDELSHDYDEFAQSVRGLVKHEGDIELPLSKFATALEEYSRAMKKMNHHDALWLGEVHDYMSYYSVMKGVLKLRDQKQLDFEELSDYLQQTITERERTLHPRSGDNSTYNIAGYFTGKINEVRGADADKIKREKVLRLDDRIRELQDAIEQTHEVSTAFSEQVKREDDFLARSKAQEMRDALEDYTDSKVEFFQQGADIWRDIANTLEQME</sequence>
<keyword evidence="10" id="KW-0175">Coiled coil</keyword>
<keyword evidence="7" id="KW-0472">Membrane</keyword>
<evidence type="ECO:0000256" key="2">
    <source>
        <dbReference type="ARBA" id="ARBA00004496"/>
    </source>
</evidence>
<dbReference type="InterPro" id="IPR036871">
    <property type="entry name" value="PX_dom_sf"/>
</dbReference>
<comment type="similarity">
    <text evidence="3">Belongs to the sorting nexin family.</text>
</comment>
<reference evidence="13" key="1">
    <citation type="journal article" date="2022" name="IScience">
        <title>Evolution of zygomycete secretomes and the origins of terrestrial fungal ecologies.</title>
        <authorList>
            <person name="Chang Y."/>
            <person name="Wang Y."/>
            <person name="Mondo S."/>
            <person name="Ahrendt S."/>
            <person name="Andreopoulos W."/>
            <person name="Barry K."/>
            <person name="Beard J."/>
            <person name="Benny G.L."/>
            <person name="Blankenship S."/>
            <person name="Bonito G."/>
            <person name="Cuomo C."/>
            <person name="Desiro A."/>
            <person name="Gervers K.A."/>
            <person name="Hundley H."/>
            <person name="Kuo A."/>
            <person name="LaButti K."/>
            <person name="Lang B.F."/>
            <person name="Lipzen A."/>
            <person name="O'Donnell K."/>
            <person name="Pangilinan J."/>
            <person name="Reynolds N."/>
            <person name="Sandor L."/>
            <person name="Smith M.E."/>
            <person name="Tsang A."/>
            <person name="Grigoriev I.V."/>
            <person name="Stajich J.E."/>
            <person name="Spatafora J.W."/>
        </authorList>
    </citation>
    <scope>NUCLEOTIDE SEQUENCE</scope>
    <source>
        <strain evidence="13">RSA 2281</strain>
    </source>
</reference>
<evidence type="ECO:0000313" key="14">
    <source>
        <dbReference type="Proteomes" id="UP001209540"/>
    </source>
</evidence>
<keyword evidence="5" id="KW-0963">Cytoplasm</keyword>
<evidence type="ECO:0000256" key="9">
    <source>
        <dbReference type="ARBA" id="ARBA00041273"/>
    </source>
</evidence>
<comment type="caution">
    <text evidence="13">The sequence shown here is derived from an EMBL/GenBank/DDBJ whole genome shotgun (WGS) entry which is preliminary data.</text>
</comment>
<dbReference type="SUPFAM" id="SSF64268">
    <property type="entry name" value="PX domain"/>
    <property type="match status" value="1"/>
</dbReference>
<comment type="subcellular location">
    <subcellularLocation>
        <location evidence="2">Cytoplasm</location>
    </subcellularLocation>
    <subcellularLocation>
        <location evidence="1">Endomembrane system</location>
        <topology evidence="1">Peripheral membrane protein</topology>
    </subcellularLocation>
</comment>
<dbReference type="Gene3D" id="3.30.1520.10">
    <property type="entry name" value="Phox-like domain"/>
    <property type="match status" value="1"/>
</dbReference>